<accession>A0ACC0K8S8</accession>
<comment type="caution">
    <text evidence="1">The sequence shown here is derived from an EMBL/GenBank/DDBJ whole genome shotgun (WGS) entry which is preliminary data.</text>
</comment>
<name>A0ACC0K8S8_CHOFU</name>
<dbReference type="EMBL" id="CM046124">
    <property type="protein sequence ID" value="KAI8432670.1"/>
    <property type="molecule type" value="Genomic_DNA"/>
</dbReference>
<gene>
    <name evidence="1" type="ORF">MSG28_013639</name>
</gene>
<dbReference type="Proteomes" id="UP001064048">
    <property type="component" value="Chromosome 24"/>
</dbReference>
<sequence length="997" mass="110726">MSSDENACCAALWARLRARGAGLRRRRRVAPDSAPANGKSSRSRESRRRINHPPAAQYSALGERVRVSTPAALQCALFCGGARCPYERPGAGALAQAIQGLYSDWITDDILAMARPSTGGIAARNIIQQFHSWGIRTVINLQTPGEHSSCGPPLTGSGFTYDPNIFMANDIYYYNFAWADYGEASLSGLLDMAKVLSFALQEGRVAVHCHAGCGSINYFADTLGVSCVTKKSYFQQDISHRKYKLRHGCTEKPEKETSTGNRTQFFVFLILLLLVFAVGLRLWIEPVKGICTCKTKLHGKVALITGGNTGIGLETAKDLARRGARVIIASRDNKKSEAAVTDIIQLTGNSDVEYRHLDLSKFNSIRKFCDEFNATVDHLDILVNNAGCGGIRSRVTADGIEPVMQINYLGPFLLTNLLLKKVTESKPSRIVIVSSYAIHLRANKFNPNDVANLETKGDWAKYCNTKLCNVLWAKALSKKLPQGVTVNSLHPGIIKTDIFNKIPNPYRSILLAIIQMLFKTPKEGAQTTIHLCVAPELENTSGKFYLDCKPGALPQEANDEDLVEKVWKESLGDSRREEAYRIPNVTSGLGRTGVLIACYLVYALRVRANDAIRLVRRRRPRSVQTSGQILCVQQFEHYLLPQTVVFSSKDTLQLTKDKKTAEFTIRQYLYRQRATLHGLDERAFKELPKIVYCLCERLLKLCGCQQSAGLDFRVKNRPFYKSFLCYRLKQAAASTATADDVHTDQVPALPMVEWRDPVEEDIERNLESVSRITGASSGSIPALHVYEAFVVEHHSLPDDRQKYLKQLRIDINQRREAIDKIDEEEDPAVLTGLLFEWLEGLKQPVLDREDLAVIVGRGQDVETCVAALQMEDVILLEYLLRFVTRLRPLAANKKVDIIKRLIASLTHQTISINVKAGGMRITQHKTAHPKDPKEPANEDLTGLSGPSPVPSNPVSISGAPNRGNADFTPVAAQVAHSPKPPGHFNVMPKPNIQQPRK</sequence>
<proteinExistence type="predicted"/>
<evidence type="ECO:0000313" key="1">
    <source>
        <dbReference type="EMBL" id="KAI8432670.1"/>
    </source>
</evidence>
<keyword evidence="2" id="KW-1185">Reference proteome</keyword>
<evidence type="ECO:0000313" key="2">
    <source>
        <dbReference type="Proteomes" id="UP001064048"/>
    </source>
</evidence>
<organism evidence="1 2">
    <name type="scientific">Choristoneura fumiferana</name>
    <name type="common">Spruce budworm moth</name>
    <name type="synonym">Archips fumiferana</name>
    <dbReference type="NCBI Taxonomy" id="7141"/>
    <lineage>
        <taxon>Eukaryota</taxon>
        <taxon>Metazoa</taxon>
        <taxon>Ecdysozoa</taxon>
        <taxon>Arthropoda</taxon>
        <taxon>Hexapoda</taxon>
        <taxon>Insecta</taxon>
        <taxon>Pterygota</taxon>
        <taxon>Neoptera</taxon>
        <taxon>Endopterygota</taxon>
        <taxon>Lepidoptera</taxon>
        <taxon>Glossata</taxon>
        <taxon>Ditrysia</taxon>
        <taxon>Tortricoidea</taxon>
        <taxon>Tortricidae</taxon>
        <taxon>Tortricinae</taxon>
        <taxon>Choristoneura</taxon>
    </lineage>
</organism>
<protein>
    <submittedName>
        <fullName evidence="1">Uncharacterized protein</fullName>
    </submittedName>
</protein>
<reference evidence="1 2" key="1">
    <citation type="journal article" date="2022" name="Genome Biol. Evol.">
        <title>The Spruce Budworm Genome: Reconstructing the Evolutionary History of Antifreeze Proteins.</title>
        <authorList>
            <person name="Beliveau C."/>
            <person name="Gagne P."/>
            <person name="Picq S."/>
            <person name="Vernygora O."/>
            <person name="Keeling C.I."/>
            <person name="Pinkney K."/>
            <person name="Doucet D."/>
            <person name="Wen F."/>
            <person name="Johnston J.S."/>
            <person name="Maaroufi H."/>
            <person name="Boyle B."/>
            <person name="Laroche J."/>
            <person name="Dewar K."/>
            <person name="Juretic N."/>
            <person name="Blackburn G."/>
            <person name="Nisole A."/>
            <person name="Brunet B."/>
            <person name="Brandao M."/>
            <person name="Lumley L."/>
            <person name="Duan J."/>
            <person name="Quan G."/>
            <person name="Lucarotti C.J."/>
            <person name="Roe A.D."/>
            <person name="Sperling F.A.H."/>
            <person name="Levesque R.C."/>
            <person name="Cusson M."/>
        </authorList>
    </citation>
    <scope>NUCLEOTIDE SEQUENCE [LARGE SCALE GENOMIC DNA]</scope>
    <source>
        <strain evidence="1">Glfc:IPQL:Cfum</strain>
    </source>
</reference>